<dbReference type="KEGG" id="fll:EI427_02665"/>
<evidence type="ECO:0000313" key="1">
    <source>
        <dbReference type="EMBL" id="AZQ61158.1"/>
    </source>
</evidence>
<dbReference type="RefSeq" id="WP_126611325.1">
    <property type="nucleotide sequence ID" value="NZ_CP034562.1"/>
</dbReference>
<sequence>MKTTLCLFILSLFIACSTPNEKLTSDLKELKLNGDIQSVVTLNYIADSRDGEIVKGPQASYTEETFDKYGNIIASKGGYTNTFTRKFDEQGNLVEEVNYWDDKVVRKYVYETNKNGDVTKATILGQGGELAQIRYSTYDSNGYFIEMKVMNSNEQLESKLVVENDKLGREIKQTYFDSKGNMEGEVNFAYDDKGNKILDETKFPNGTTKERLDFEYNAKGLALKQITKSKYENSLVAYEYINFDEHGNWILRYSREKRLDKELAELKPRSYEKRIITYL</sequence>
<protein>
    <submittedName>
        <fullName evidence="1">Uncharacterized protein</fullName>
    </submittedName>
</protein>
<accession>A0A3Q9FLV2</accession>
<dbReference type="AlphaFoldDB" id="A0A3Q9FLV2"/>
<dbReference type="EMBL" id="CP034562">
    <property type="protein sequence ID" value="AZQ61158.1"/>
    <property type="molecule type" value="Genomic_DNA"/>
</dbReference>
<name>A0A3Q9FLV2_9BACT</name>
<dbReference type="Gene3D" id="2.180.10.10">
    <property type="entry name" value="RHS repeat-associated core"/>
    <property type="match status" value="1"/>
</dbReference>
<reference evidence="1 2" key="1">
    <citation type="submission" date="2018-12" db="EMBL/GenBank/DDBJ databases">
        <title>Flammeovirga pectinis sp. nov., isolated from the gut of the Korean scallop, Patinopecten yessoensis.</title>
        <authorList>
            <person name="Bae J.-W."/>
            <person name="Jeong Y.-S."/>
            <person name="Kang W."/>
        </authorList>
    </citation>
    <scope>NUCLEOTIDE SEQUENCE [LARGE SCALE GENOMIC DNA]</scope>
    <source>
        <strain evidence="1 2">L12M1</strain>
    </source>
</reference>
<keyword evidence="2" id="KW-1185">Reference proteome</keyword>
<dbReference type="Proteomes" id="UP000267268">
    <property type="component" value="Chromosome 1"/>
</dbReference>
<organism evidence="1 2">
    <name type="scientific">Flammeovirga pectinis</name>
    <dbReference type="NCBI Taxonomy" id="2494373"/>
    <lineage>
        <taxon>Bacteria</taxon>
        <taxon>Pseudomonadati</taxon>
        <taxon>Bacteroidota</taxon>
        <taxon>Cytophagia</taxon>
        <taxon>Cytophagales</taxon>
        <taxon>Flammeovirgaceae</taxon>
        <taxon>Flammeovirga</taxon>
    </lineage>
</organism>
<proteinExistence type="predicted"/>
<evidence type="ECO:0000313" key="2">
    <source>
        <dbReference type="Proteomes" id="UP000267268"/>
    </source>
</evidence>
<gene>
    <name evidence="1" type="ORF">EI427_02665</name>
</gene>
<dbReference type="OrthoDB" id="1046747at2"/>
<dbReference type="PROSITE" id="PS51257">
    <property type="entry name" value="PROKAR_LIPOPROTEIN"/>
    <property type="match status" value="1"/>
</dbReference>